<sequence>MMKVLVVMGLMTLHDIPAISDDCIRQMEMRDEHFEEMVYEDVFQSYDYQGEDVMGYFTSDDLHKGLVLIGGRNQRIDSLNKYFEGESQGRRRLYFLKSKPDQAFLLYKNFDNENIRIELRRDKQTWKKVNESDRPGKEIKAESLACEENYHVEKIINDFFSN</sequence>
<evidence type="ECO:0000313" key="2">
    <source>
        <dbReference type="Proteomes" id="UP001596990"/>
    </source>
</evidence>
<evidence type="ECO:0000313" key="1">
    <source>
        <dbReference type="EMBL" id="MFD1019687.1"/>
    </source>
</evidence>
<dbReference type="Proteomes" id="UP001596990">
    <property type="component" value="Unassembled WGS sequence"/>
</dbReference>
<dbReference type="EMBL" id="JBHTKL010000005">
    <property type="protein sequence ID" value="MFD1019687.1"/>
    <property type="molecule type" value="Genomic_DNA"/>
</dbReference>
<comment type="caution">
    <text evidence="1">The sequence shown here is derived from an EMBL/GenBank/DDBJ whole genome shotgun (WGS) entry which is preliminary data.</text>
</comment>
<proteinExistence type="predicted"/>
<protein>
    <recommendedName>
        <fullName evidence="3">DUF4362 domain-containing protein</fullName>
    </recommendedName>
</protein>
<keyword evidence="2" id="KW-1185">Reference proteome</keyword>
<dbReference type="RefSeq" id="WP_386059981.1">
    <property type="nucleotide sequence ID" value="NZ_JBHTKL010000005.1"/>
</dbReference>
<organism evidence="1 2">
    <name type="scientific">Thalassobacillus hwangdonensis</name>
    <dbReference type="NCBI Taxonomy" id="546108"/>
    <lineage>
        <taxon>Bacteria</taxon>
        <taxon>Bacillati</taxon>
        <taxon>Bacillota</taxon>
        <taxon>Bacilli</taxon>
        <taxon>Bacillales</taxon>
        <taxon>Bacillaceae</taxon>
        <taxon>Thalassobacillus</taxon>
    </lineage>
</organism>
<name>A0ABW3L0T9_9BACI</name>
<gene>
    <name evidence="1" type="ORF">ACFQ2J_10940</name>
</gene>
<accession>A0ABW3L0T9</accession>
<evidence type="ECO:0008006" key="3">
    <source>
        <dbReference type="Google" id="ProtNLM"/>
    </source>
</evidence>
<reference evidence="2" key="1">
    <citation type="journal article" date="2019" name="Int. J. Syst. Evol. Microbiol.">
        <title>The Global Catalogue of Microorganisms (GCM) 10K type strain sequencing project: providing services to taxonomists for standard genome sequencing and annotation.</title>
        <authorList>
            <consortium name="The Broad Institute Genomics Platform"/>
            <consortium name="The Broad Institute Genome Sequencing Center for Infectious Disease"/>
            <person name="Wu L."/>
            <person name="Ma J."/>
        </authorList>
    </citation>
    <scope>NUCLEOTIDE SEQUENCE [LARGE SCALE GENOMIC DNA]</scope>
    <source>
        <strain evidence="2">CCUG 56607</strain>
    </source>
</reference>